<evidence type="ECO:0000256" key="2">
    <source>
        <dbReference type="ARBA" id="ARBA00022448"/>
    </source>
</evidence>
<dbReference type="GO" id="GO:0015768">
    <property type="term" value="P:maltose transport"/>
    <property type="evidence" value="ECO:0007669"/>
    <property type="project" value="TreeGrafter"/>
</dbReference>
<organism evidence="4 5">
    <name type="scientific">Cohnella xylanilytica</name>
    <dbReference type="NCBI Taxonomy" id="557555"/>
    <lineage>
        <taxon>Bacteria</taxon>
        <taxon>Bacillati</taxon>
        <taxon>Bacillota</taxon>
        <taxon>Bacilli</taxon>
        <taxon>Bacillales</taxon>
        <taxon>Paenibacillaceae</taxon>
        <taxon>Cohnella</taxon>
    </lineage>
</organism>
<dbReference type="GO" id="GO:0055052">
    <property type="term" value="C:ATP-binding cassette (ABC) transporter complex, substrate-binding subunit-containing"/>
    <property type="evidence" value="ECO:0007669"/>
    <property type="project" value="TreeGrafter"/>
</dbReference>
<evidence type="ECO:0000313" key="4">
    <source>
        <dbReference type="EMBL" id="MBB6691889.1"/>
    </source>
</evidence>
<dbReference type="GO" id="GO:1901982">
    <property type="term" value="F:maltose binding"/>
    <property type="evidence" value="ECO:0007669"/>
    <property type="project" value="TreeGrafter"/>
</dbReference>
<keyword evidence="3" id="KW-0732">Signal</keyword>
<name>A0A841TW93_9BACL</name>
<dbReference type="PROSITE" id="PS01037">
    <property type="entry name" value="SBP_BACTERIAL_1"/>
    <property type="match status" value="1"/>
</dbReference>
<dbReference type="PANTHER" id="PTHR30061:SF50">
    <property type="entry name" value="MALTOSE_MALTODEXTRIN-BINDING PERIPLASMIC PROTEIN"/>
    <property type="match status" value="1"/>
</dbReference>
<evidence type="ECO:0000256" key="1">
    <source>
        <dbReference type="ARBA" id="ARBA00008520"/>
    </source>
</evidence>
<keyword evidence="2" id="KW-0813">Transport</keyword>
<proteinExistence type="inferred from homology"/>
<dbReference type="InterPro" id="IPR006061">
    <property type="entry name" value="SBP_1_CS"/>
</dbReference>
<reference evidence="4 5" key="1">
    <citation type="submission" date="2020-08" db="EMBL/GenBank/DDBJ databases">
        <title>Cohnella phylogeny.</title>
        <authorList>
            <person name="Dunlap C."/>
        </authorList>
    </citation>
    <scope>NUCLEOTIDE SEQUENCE [LARGE SCALE GENOMIC DNA]</scope>
    <source>
        <strain evidence="4 5">DSM 25239</strain>
    </source>
</reference>
<dbReference type="GO" id="GO:0055085">
    <property type="term" value="P:transmembrane transport"/>
    <property type="evidence" value="ECO:0007669"/>
    <property type="project" value="InterPro"/>
</dbReference>
<dbReference type="GO" id="GO:0042956">
    <property type="term" value="P:maltodextrin transmembrane transport"/>
    <property type="evidence" value="ECO:0007669"/>
    <property type="project" value="TreeGrafter"/>
</dbReference>
<evidence type="ECO:0000256" key="3">
    <source>
        <dbReference type="ARBA" id="ARBA00022729"/>
    </source>
</evidence>
<dbReference type="InterPro" id="IPR006059">
    <property type="entry name" value="SBP"/>
</dbReference>
<gene>
    <name evidence="4" type="ORF">H7B90_10815</name>
</gene>
<dbReference type="SUPFAM" id="SSF53850">
    <property type="entry name" value="Periplasmic binding protein-like II"/>
    <property type="match status" value="1"/>
</dbReference>
<dbReference type="Pfam" id="PF01547">
    <property type="entry name" value="SBP_bac_1"/>
    <property type="match status" value="1"/>
</dbReference>
<dbReference type="EMBL" id="JACJVR010000041">
    <property type="protein sequence ID" value="MBB6691889.1"/>
    <property type="molecule type" value="Genomic_DNA"/>
</dbReference>
<dbReference type="Gene3D" id="3.40.190.10">
    <property type="entry name" value="Periplasmic binding protein-like II"/>
    <property type="match status" value="2"/>
</dbReference>
<keyword evidence="5" id="KW-1185">Reference proteome</keyword>
<dbReference type="PROSITE" id="PS51257">
    <property type="entry name" value="PROKAR_LIPOPROTEIN"/>
    <property type="match status" value="1"/>
</dbReference>
<dbReference type="AlphaFoldDB" id="A0A841TW93"/>
<comment type="similarity">
    <text evidence="1">Belongs to the bacterial solute-binding protein 1 family.</text>
</comment>
<evidence type="ECO:0000313" key="5">
    <source>
        <dbReference type="Proteomes" id="UP000553776"/>
    </source>
</evidence>
<accession>A0A841TW93</accession>
<protein>
    <submittedName>
        <fullName evidence="4">Extracellular solute-binding protein</fullName>
    </submittedName>
</protein>
<comment type="caution">
    <text evidence="4">The sequence shown here is derived from an EMBL/GenBank/DDBJ whole genome shotgun (WGS) entry which is preliminary data.</text>
</comment>
<sequence>MIRRIEGYRFQLVVLLLLALLAGGCGISGNGASNEAGEIATADMPDRTVHVFNFKVEMAEQLNALAKQYEKETGVRISIDTCGGGCDYSAALKTRFNSGDKPDLFFVAGYTDLDLWQEYLEDLSDQPWVSDLVDLTKPGIMADGKVYGMPLVVEGWGFIYNKELFRKAGIVHLPTTLAELREAAMKLRAASIQPFENGYAEWWIIGNHLLNLAFAAQPNPFDFVEEVKSGHAKLTDNSILKQWTNLVDLTVEYGQPNSLQTDYNTQMANFAAGRAAMMQQGIWTQLQLDKMNPNLDIGFLPMPINNDASAMDKLQVGVPNYWVIYKNSGVIEESKAFLNWIATSAEGRQFFVDAKLIPPFRSMPIRQGELGSLADDVMKYLKAGKTLPWMWQRYPGYEANTSQMAVQIQAYIGKQMNKERMLQEFQRIWDEFSS</sequence>
<dbReference type="Proteomes" id="UP000553776">
    <property type="component" value="Unassembled WGS sequence"/>
</dbReference>
<dbReference type="PANTHER" id="PTHR30061">
    <property type="entry name" value="MALTOSE-BINDING PERIPLASMIC PROTEIN"/>
    <property type="match status" value="1"/>
</dbReference>